<reference evidence="9 10" key="1">
    <citation type="submission" date="2014-03" db="EMBL/GenBank/DDBJ databases">
        <title>Genomics of Bifidobacteria.</title>
        <authorList>
            <person name="Ventura M."/>
            <person name="Milani C."/>
            <person name="Lugli G.A."/>
        </authorList>
    </citation>
    <scope>NUCLEOTIDE SEQUENCE [LARGE SCALE GENOMIC DNA]</scope>
    <source>
        <strain evidence="9 10">DSM 23975</strain>
    </source>
</reference>
<evidence type="ECO:0000256" key="5">
    <source>
        <dbReference type="ARBA" id="ARBA00022840"/>
    </source>
</evidence>
<dbReference type="InterPro" id="IPR003439">
    <property type="entry name" value="ABC_transporter-like_ATP-bd"/>
</dbReference>
<feature type="region of interest" description="Disordered" evidence="7">
    <location>
        <begin position="1"/>
        <end position="20"/>
    </location>
</feature>
<proteinExistence type="inferred from homology"/>
<feature type="compositionally biased region" description="Low complexity" evidence="7">
    <location>
        <begin position="346"/>
        <end position="363"/>
    </location>
</feature>
<dbReference type="PANTHER" id="PTHR42711:SF5">
    <property type="entry name" value="ABC TRANSPORTER ATP-BINDING PROTEIN NATA"/>
    <property type="match status" value="1"/>
</dbReference>
<keyword evidence="5 9" id="KW-0067">ATP-binding</keyword>
<dbReference type="InterPro" id="IPR017871">
    <property type="entry name" value="ABC_transporter-like_CS"/>
</dbReference>
<comment type="caution">
    <text evidence="9">The sequence shown here is derived from an EMBL/GenBank/DDBJ whole genome shotgun (WGS) entry which is preliminary data.</text>
</comment>
<dbReference type="PANTHER" id="PTHR42711">
    <property type="entry name" value="ABC TRANSPORTER ATP-BINDING PROTEIN"/>
    <property type="match status" value="1"/>
</dbReference>
<dbReference type="STRING" id="1437610.BREU_1044"/>
<dbReference type="EC" id="3.6.3.25" evidence="9"/>
<dbReference type="CDD" id="cd03230">
    <property type="entry name" value="ABC_DR_subfamily_A"/>
    <property type="match status" value="1"/>
</dbReference>
<organism evidence="9 10">
    <name type="scientific">Bifidobacterium reuteri DSM 23975</name>
    <dbReference type="NCBI Taxonomy" id="1437610"/>
    <lineage>
        <taxon>Bacteria</taxon>
        <taxon>Bacillati</taxon>
        <taxon>Actinomycetota</taxon>
        <taxon>Actinomycetes</taxon>
        <taxon>Bifidobacteriales</taxon>
        <taxon>Bifidobacteriaceae</taxon>
        <taxon>Bifidobacterium</taxon>
    </lineage>
</organism>
<dbReference type="SUPFAM" id="SSF52540">
    <property type="entry name" value="P-loop containing nucleoside triphosphate hydrolases"/>
    <property type="match status" value="1"/>
</dbReference>
<dbReference type="GO" id="GO:0005886">
    <property type="term" value="C:plasma membrane"/>
    <property type="evidence" value="ECO:0007669"/>
    <property type="project" value="UniProtKB-SubCell"/>
</dbReference>
<evidence type="ECO:0000256" key="1">
    <source>
        <dbReference type="ARBA" id="ARBA00004202"/>
    </source>
</evidence>
<dbReference type="GO" id="GO:0046677">
    <property type="term" value="P:response to antibiotic"/>
    <property type="evidence" value="ECO:0007669"/>
    <property type="project" value="UniProtKB-KW"/>
</dbReference>
<dbReference type="InterPro" id="IPR050763">
    <property type="entry name" value="ABC_transporter_ATP-binding"/>
</dbReference>
<evidence type="ECO:0000256" key="3">
    <source>
        <dbReference type="ARBA" id="ARBA00022448"/>
    </source>
</evidence>
<accession>A0A087CRG1</accession>
<keyword evidence="6" id="KW-0046">Antibiotic resistance</keyword>
<dbReference type="EMBL" id="JGZK01000006">
    <property type="protein sequence ID" value="KFI85861.1"/>
    <property type="molecule type" value="Genomic_DNA"/>
</dbReference>
<feature type="region of interest" description="Disordered" evidence="7">
    <location>
        <begin position="346"/>
        <end position="371"/>
    </location>
</feature>
<evidence type="ECO:0000313" key="9">
    <source>
        <dbReference type="EMBL" id="KFI85861.1"/>
    </source>
</evidence>
<evidence type="ECO:0000256" key="6">
    <source>
        <dbReference type="ARBA" id="ARBA00023251"/>
    </source>
</evidence>
<keyword evidence="3" id="KW-0813">Transport</keyword>
<dbReference type="InterPro" id="IPR027417">
    <property type="entry name" value="P-loop_NTPase"/>
</dbReference>
<dbReference type="GO" id="GO:0016887">
    <property type="term" value="F:ATP hydrolysis activity"/>
    <property type="evidence" value="ECO:0007669"/>
    <property type="project" value="InterPro"/>
</dbReference>
<dbReference type="PROSITE" id="PS50893">
    <property type="entry name" value="ABC_TRANSPORTER_2"/>
    <property type="match status" value="1"/>
</dbReference>
<keyword evidence="4" id="KW-0547">Nucleotide-binding</keyword>
<gene>
    <name evidence="9" type="ORF">BREU_1044</name>
</gene>
<keyword evidence="9" id="KW-0378">Hydrolase</keyword>
<feature type="domain" description="ABC transporter" evidence="8">
    <location>
        <begin position="23"/>
        <end position="249"/>
    </location>
</feature>
<dbReference type="AlphaFoldDB" id="A0A087CRG1"/>
<dbReference type="Proteomes" id="UP000028984">
    <property type="component" value="Unassembled WGS sequence"/>
</dbReference>
<comment type="subcellular location">
    <subcellularLocation>
        <location evidence="1">Cell membrane</location>
        <topology evidence="1">Peripheral membrane protein</topology>
    </subcellularLocation>
</comment>
<keyword evidence="10" id="KW-1185">Reference proteome</keyword>
<evidence type="ECO:0000256" key="2">
    <source>
        <dbReference type="ARBA" id="ARBA00005417"/>
    </source>
</evidence>
<dbReference type="Pfam" id="PF00005">
    <property type="entry name" value="ABC_tran"/>
    <property type="match status" value="1"/>
</dbReference>
<dbReference type="SMART" id="SM00382">
    <property type="entry name" value="AAA"/>
    <property type="match status" value="1"/>
</dbReference>
<evidence type="ECO:0000313" key="10">
    <source>
        <dbReference type="Proteomes" id="UP000028984"/>
    </source>
</evidence>
<dbReference type="PROSITE" id="PS00211">
    <property type="entry name" value="ABC_TRANSPORTER_1"/>
    <property type="match status" value="1"/>
</dbReference>
<name>A0A087CRG1_9BIFI</name>
<evidence type="ECO:0000256" key="4">
    <source>
        <dbReference type="ARBA" id="ARBA00022741"/>
    </source>
</evidence>
<evidence type="ECO:0000256" key="7">
    <source>
        <dbReference type="SAM" id="MobiDB-lite"/>
    </source>
</evidence>
<evidence type="ECO:0000259" key="8">
    <source>
        <dbReference type="PROSITE" id="PS50893"/>
    </source>
</evidence>
<dbReference type="InterPro" id="IPR003593">
    <property type="entry name" value="AAA+_ATPase"/>
</dbReference>
<comment type="similarity">
    <text evidence="2">Belongs to the ABC transporter superfamily.</text>
</comment>
<dbReference type="GO" id="GO:0005524">
    <property type="term" value="F:ATP binding"/>
    <property type="evidence" value="ECO:0007669"/>
    <property type="project" value="UniProtKB-KW"/>
</dbReference>
<protein>
    <submittedName>
        <fullName evidence="9">Antibiotic transport system ATP-binding protein</fullName>
        <ecNumber evidence="9">3.6.3.25</ecNumber>
    </submittedName>
</protein>
<sequence>MTGADRSDATARDGHGGEHESAIVTRHLTKRYGKARGITDVDLVVKRGEIFGFVGPNGAGKSTTIRCLLGLIRPTSGSASIFGLDSMRDRVRILENVGYLPSEVFYYEGMRARDLLAYAASFYHRDCSARIIELAQRLDLNLDQKIEDMSLGNRKKVGIVQGLLHSPKLVILDEPTSGLDPLAQRAFFDLIREENREHGVTVLFSSHILSEVQRMCDRVAIIREGRIVAVKDVAELRRSSVKRVSLVLGGCGARADGDDGTRSVGVPGASRDEHADAVSARIEEMLSGLPGVRSLTVGDSSSEDVSFLFEGDCNALLDTLAGLDLADVSITEPTLEEVFMHYYQPDASGESESSGVASDADVSTAPRGKRD</sequence>
<dbReference type="eggNOG" id="COG1131">
    <property type="taxonomic scope" value="Bacteria"/>
</dbReference>
<dbReference type="OrthoDB" id="9804819at2"/>
<dbReference type="Gene3D" id="3.40.50.300">
    <property type="entry name" value="P-loop containing nucleotide triphosphate hydrolases"/>
    <property type="match status" value="1"/>
</dbReference>